<dbReference type="EMBL" id="WEGJ01000004">
    <property type="protein sequence ID" value="MQY11614.1"/>
    <property type="molecule type" value="Genomic_DNA"/>
</dbReference>
<keyword evidence="2" id="KW-0274">FAD</keyword>
<dbReference type="SUPFAM" id="SSF51905">
    <property type="entry name" value="FAD/NAD(P)-binding domain"/>
    <property type="match status" value="1"/>
</dbReference>
<dbReference type="EC" id="1.14.13.113" evidence="6"/>
<keyword evidence="7" id="KW-1185">Reference proteome</keyword>
<proteinExistence type="predicted"/>
<evidence type="ECO:0000313" key="7">
    <source>
        <dbReference type="Proteomes" id="UP000466345"/>
    </source>
</evidence>
<dbReference type="Gene3D" id="3.50.50.60">
    <property type="entry name" value="FAD/NAD(P)-binding domain"/>
    <property type="match status" value="1"/>
</dbReference>
<dbReference type="GO" id="GO:0102099">
    <property type="term" value="F:FAD-dependent urate hydroxylase activity"/>
    <property type="evidence" value="ECO:0007669"/>
    <property type="project" value="UniProtKB-EC"/>
</dbReference>
<keyword evidence="3 6" id="KW-0560">Oxidoreductase</keyword>
<dbReference type="PRINTS" id="PR00420">
    <property type="entry name" value="RNGMNOXGNASE"/>
</dbReference>
<protein>
    <submittedName>
        <fullName evidence="6">FAD-dependent urate hydroxylase</fullName>
        <ecNumber evidence="6">1.14.13.113</ecNumber>
    </submittedName>
</protein>
<dbReference type="RefSeq" id="WP_153450920.1">
    <property type="nucleotide sequence ID" value="NZ_WEGJ01000004.1"/>
</dbReference>
<dbReference type="PANTHER" id="PTHR47178:SF6">
    <property type="entry name" value="FAD-BINDING DOMAIN-CONTAINING PROTEIN"/>
    <property type="match status" value="1"/>
</dbReference>
<evidence type="ECO:0000313" key="6">
    <source>
        <dbReference type="EMBL" id="MQY11614.1"/>
    </source>
</evidence>
<dbReference type="InterPro" id="IPR002938">
    <property type="entry name" value="FAD-bd"/>
</dbReference>
<name>A0A7K0CFU9_9ACTN</name>
<dbReference type="GO" id="GO:0071949">
    <property type="term" value="F:FAD binding"/>
    <property type="evidence" value="ECO:0007669"/>
    <property type="project" value="InterPro"/>
</dbReference>
<dbReference type="Proteomes" id="UP000466345">
    <property type="component" value="Unassembled WGS sequence"/>
</dbReference>
<sequence length="452" mass="49690">MPVSPSDLHVLVIGAGTGGLCLAHGLKRAGIRVSVYERDHTRADGLHGYRVGIDPDGSRALRDCLPPELYDTFVATCAQAPEYVNFLTEKRKELLSLDGFTTADPDPVNSEKSVSRMTLRQVLLTGVEDVVHFGKTFERYETGADGTVTAYFEDGTSATGTLLVAADGSNSRVRRQYLPHARMEPAGPIGITGKVALTAQTGALLTPKMRQGISMIFAPKGHFCIYHVMEFPWDAAGAPKEGIGSADSELLSRWPGLTFDNSRDYIDWGLVVGSRRLPPDIMDWKSPDLYRLVGERTTNWHPDLRELFALADRNSCFPINIRTSVPIPQWETTSVTLLGDAIHTMTPGRGVGANTALRDARLLCRKLTAVRDGELPLLEAVRAYETRMIDYGFDAVRKSLQSGGGTGPDQPVVGRALLGAMRTGMRLVNHLPPVKRRMADNHRRYRGHDRED</sequence>
<evidence type="ECO:0000259" key="5">
    <source>
        <dbReference type="Pfam" id="PF01494"/>
    </source>
</evidence>
<evidence type="ECO:0000256" key="1">
    <source>
        <dbReference type="ARBA" id="ARBA00022630"/>
    </source>
</evidence>
<evidence type="ECO:0000256" key="4">
    <source>
        <dbReference type="ARBA" id="ARBA00023033"/>
    </source>
</evidence>
<dbReference type="InterPro" id="IPR036188">
    <property type="entry name" value="FAD/NAD-bd_sf"/>
</dbReference>
<gene>
    <name evidence="6" type="primary">hpxO_2</name>
    <name evidence="6" type="ORF">SRB5_17330</name>
</gene>
<dbReference type="OrthoDB" id="3322136at2"/>
<dbReference type="Pfam" id="PF01494">
    <property type="entry name" value="FAD_binding_3"/>
    <property type="match status" value="2"/>
</dbReference>
<organism evidence="6 7">
    <name type="scientific">Streptomyces smaragdinus</name>
    <dbReference type="NCBI Taxonomy" id="2585196"/>
    <lineage>
        <taxon>Bacteria</taxon>
        <taxon>Bacillati</taxon>
        <taxon>Actinomycetota</taxon>
        <taxon>Actinomycetes</taxon>
        <taxon>Kitasatosporales</taxon>
        <taxon>Streptomycetaceae</taxon>
        <taxon>Streptomyces</taxon>
    </lineage>
</organism>
<keyword evidence="4" id="KW-0503">Monooxygenase</keyword>
<evidence type="ECO:0000256" key="3">
    <source>
        <dbReference type="ARBA" id="ARBA00023002"/>
    </source>
</evidence>
<comment type="caution">
    <text evidence="6">The sequence shown here is derived from an EMBL/GenBank/DDBJ whole genome shotgun (WGS) entry which is preliminary data.</text>
</comment>
<dbReference type="AlphaFoldDB" id="A0A7K0CFU9"/>
<feature type="domain" description="FAD-binding" evidence="5">
    <location>
        <begin position="329"/>
        <end position="374"/>
    </location>
</feature>
<reference evidence="6 7" key="1">
    <citation type="submission" date="2019-10" db="EMBL/GenBank/DDBJ databases">
        <title>Streptomyces smaragdinus sp. nov. and Streptomyces fabii sp. nov., isolated from the gut of fungus growing-termite Macrotermes natalensis.</title>
        <authorList>
            <person name="Schwitalla J."/>
            <person name="Benndorf R."/>
            <person name="Martin K."/>
            <person name="De Beer W."/>
            <person name="Kaster A.-K."/>
            <person name="Vollmers J."/>
            <person name="Poulsen M."/>
            <person name="Beemelmanns C."/>
        </authorList>
    </citation>
    <scope>NUCLEOTIDE SEQUENCE [LARGE SCALE GENOMIC DNA]</scope>
    <source>
        <strain evidence="6 7">RB5</strain>
    </source>
</reference>
<accession>A0A7K0CFU9</accession>
<feature type="domain" description="FAD-binding" evidence="5">
    <location>
        <begin position="8"/>
        <end position="43"/>
    </location>
</feature>
<dbReference type="PANTHER" id="PTHR47178">
    <property type="entry name" value="MONOOXYGENASE, FAD-BINDING"/>
    <property type="match status" value="1"/>
</dbReference>
<keyword evidence="1" id="KW-0285">Flavoprotein</keyword>
<evidence type="ECO:0000256" key="2">
    <source>
        <dbReference type="ARBA" id="ARBA00022827"/>
    </source>
</evidence>